<dbReference type="PANTHER" id="PTHR42844">
    <property type="entry name" value="DIHYDRONEOPTERIN ALDOLASE 1-RELATED"/>
    <property type="match status" value="1"/>
</dbReference>
<evidence type="ECO:0000256" key="2">
    <source>
        <dbReference type="ARBA" id="ARBA00005013"/>
    </source>
</evidence>
<accession>A0A7I8DFN7</accession>
<name>A0A7I8DFN7_9BACL</name>
<keyword evidence="5 6" id="KW-0456">Lyase</keyword>
<dbReference type="RefSeq" id="WP_200757297.1">
    <property type="nucleotide sequence ID" value="NZ_AP023366.1"/>
</dbReference>
<dbReference type="NCBIfam" id="TIGR00526">
    <property type="entry name" value="folB_dom"/>
    <property type="match status" value="1"/>
</dbReference>
<dbReference type="CDD" id="cd00534">
    <property type="entry name" value="DHNA_DHNTPE"/>
    <property type="match status" value="1"/>
</dbReference>
<proteinExistence type="inferred from homology"/>
<sequence length="123" mass="13910">MDKIILHRMEFYAYHGVFEEESKLGQKFLVDLELSTELSRAGQTDNLKDTLNYVHIYEIVKQTAQVERYRLIETVAETIASRILNRLSAVHSVQVTVTKVTPPLEGIMGGVSVQICRSKGDSL</sequence>
<comment type="function">
    <text evidence="6">Catalyzes the conversion of 7,8-dihydroneopterin to 6-hydroxymethyl-7,8-dihydropterin.</text>
</comment>
<evidence type="ECO:0000259" key="7">
    <source>
        <dbReference type="SMART" id="SM00905"/>
    </source>
</evidence>
<dbReference type="GO" id="GO:0046656">
    <property type="term" value="P:folic acid biosynthetic process"/>
    <property type="evidence" value="ECO:0007669"/>
    <property type="project" value="UniProtKB-UniRule"/>
</dbReference>
<evidence type="ECO:0000313" key="8">
    <source>
        <dbReference type="EMBL" id="BCJ87380.1"/>
    </source>
</evidence>
<organism evidence="8 9">
    <name type="scientific">Effusibacillus dendaii</name>
    <dbReference type="NCBI Taxonomy" id="2743772"/>
    <lineage>
        <taxon>Bacteria</taxon>
        <taxon>Bacillati</taxon>
        <taxon>Bacillota</taxon>
        <taxon>Bacilli</taxon>
        <taxon>Bacillales</taxon>
        <taxon>Alicyclobacillaceae</taxon>
        <taxon>Effusibacillus</taxon>
    </lineage>
</organism>
<dbReference type="EMBL" id="AP023366">
    <property type="protein sequence ID" value="BCJ87380.1"/>
    <property type="molecule type" value="Genomic_DNA"/>
</dbReference>
<dbReference type="InterPro" id="IPR043133">
    <property type="entry name" value="GTP-CH-I_C/QueF"/>
</dbReference>
<feature type="domain" description="Dihydroneopterin aldolase/epimerase" evidence="7">
    <location>
        <begin position="4"/>
        <end position="117"/>
    </location>
</feature>
<dbReference type="AlphaFoldDB" id="A0A7I8DFN7"/>
<evidence type="ECO:0000313" key="9">
    <source>
        <dbReference type="Proteomes" id="UP000593802"/>
    </source>
</evidence>
<reference evidence="8 9" key="1">
    <citation type="submission" date="2020-08" db="EMBL/GenBank/DDBJ databases">
        <title>Complete Genome Sequence of Effusibacillus dendaii Strain skT53, Isolated from Farmland soil.</title>
        <authorList>
            <person name="Konishi T."/>
            <person name="Kawasaki H."/>
        </authorList>
    </citation>
    <scope>NUCLEOTIDE SEQUENCE [LARGE SCALE GENOMIC DNA]</scope>
    <source>
        <strain evidence="9">skT53</strain>
    </source>
</reference>
<dbReference type="SMART" id="SM00905">
    <property type="entry name" value="FolB"/>
    <property type="match status" value="1"/>
</dbReference>
<dbReference type="KEGG" id="eff:skT53_23650"/>
<keyword evidence="4 6" id="KW-0289">Folate biosynthesis</keyword>
<dbReference type="PANTHER" id="PTHR42844:SF1">
    <property type="entry name" value="DIHYDRONEOPTERIN ALDOLASE 1-RELATED"/>
    <property type="match status" value="1"/>
</dbReference>
<dbReference type="SUPFAM" id="SSF55620">
    <property type="entry name" value="Tetrahydrobiopterin biosynthesis enzymes-like"/>
    <property type="match status" value="1"/>
</dbReference>
<dbReference type="GO" id="GO:0004150">
    <property type="term" value="F:dihydroneopterin aldolase activity"/>
    <property type="evidence" value="ECO:0007669"/>
    <property type="project" value="UniProtKB-UniRule"/>
</dbReference>
<comment type="similarity">
    <text evidence="3 6">Belongs to the DHNA family.</text>
</comment>
<dbReference type="EC" id="4.1.2.25" evidence="6"/>
<comment type="catalytic activity">
    <reaction evidence="1 6">
        <text>7,8-dihydroneopterin = 6-hydroxymethyl-7,8-dihydropterin + glycolaldehyde</text>
        <dbReference type="Rhea" id="RHEA:10540"/>
        <dbReference type="ChEBI" id="CHEBI:17001"/>
        <dbReference type="ChEBI" id="CHEBI:17071"/>
        <dbReference type="ChEBI" id="CHEBI:44841"/>
        <dbReference type="EC" id="4.1.2.25"/>
    </reaction>
</comment>
<dbReference type="NCBIfam" id="TIGR00525">
    <property type="entry name" value="folB"/>
    <property type="match status" value="1"/>
</dbReference>
<dbReference type="UniPathway" id="UPA00077">
    <property type="reaction ID" value="UER00154"/>
</dbReference>
<dbReference type="Proteomes" id="UP000593802">
    <property type="component" value="Chromosome"/>
</dbReference>
<dbReference type="Pfam" id="PF02152">
    <property type="entry name" value="FolB"/>
    <property type="match status" value="1"/>
</dbReference>
<dbReference type="Gene3D" id="3.30.1130.10">
    <property type="match status" value="1"/>
</dbReference>
<evidence type="ECO:0000256" key="1">
    <source>
        <dbReference type="ARBA" id="ARBA00001353"/>
    </source>
</evidence>
<evidence type="ECO:0000256" key="4">
    <source>
        <dbReference type="ARBA" id="ARBA00022909"/>
    </source>
</evidence>
<evidence type="ECO:0000256" key="6">
    <source>
        <dbReference type="RuleBase" id="RU362079"/>
    </source>
</evidence>
<protein>
    <recommendedName>
        <fullName evidence="6">7,8-dihydroneopterin aldolase</fullName>
        <ecNumber evidence="6">4.1.2.25</ecNumber>
    </recommendedName>
</protein>
<dbReference type="InterPro" id="IPR006157">
    <property type="entry name" value="FolB_dom"/>
</dbReference>
<gene>
    <name evidence="8" type="primary">folB</name>
    <name evidence="8" type="ORF">skT53_23650</name>
</gene>
<dbReference type="GO" id="GO:0005737">
    <property type="term" value="C:cytoplasm"/>
    <property type="evidence" value="ECO:0007669"/>
    <property type="project" value="TreeGrafter"/>
</dbReference>
<evidence type="ECO:0000256" key="3">
    <source>
        <dbReference type="ARBA" id="ARBA00005708"/>
    </source>
</evidence>
<dbReference type="FunFam" id="3.30.1130.10:FF:000003">
    <property type="entry name" value="7,8-dihydroneopterin aldolase"/>
    <property type="match status" value="1"/>
</dbReference>
<dbReference type="GO" id="GO:0046654">
    <property type="term" value="P:tetrahydrofolate biosynthetic process"/>
    <property type="evidence" value="ECO:0007669"/>
    <property type="project" value="UniProtKB-UniRule"/>
</dbReference>
<keyword evidence="9" id="KW-1185">Reference proteome</keyword>
<evidence type="ECO:0000256" key="5">
    <source>
        <dbReference type="ARBA" id="ARBA00023239"/>
    </source>
</evidence>
<dbReference type="InterPro" id="IPR006156">
    <property type="entry name" value="Dihydroneopterin_aldolase"/>
</dbReference>
<comment type="pathway">
    <text evidence="2 6">Cofactor biosynthesis; tetrahydrofolate biosynthesis; 2-amino-4-hydroxy-6-hydroxymethyl-7,8-dihydropteridine diphosphate from 7,8-dihydroneopterin triphosphate: step 3/4.</text>
</comment>